<accession>A0A7C1NJW5</accession>
<dbReference type="EMBL" id="DRHL01000110">
    <property type="protein sequence ID" value="HEB13710.1"/>
    <property type="molecule type" value="Genomic_DNA"/>
</dbReference>
<dbReference type="InterPro" id="IPR004396">
    <property type="entry name" value="ATPase_YchF/OLA1"/>
</dbReference>
<dbReference type="SUPFAM" id="SSF81271">
    <property type="entry name" value="TGS-like"/>
    <property type="match status" value="1"/>
</dbReference>
<comment type="cofactor">
    <cofactor evidence="1">
        <name>Mg(2+)</name>
        <dbReference type="ChEBI" id="CHEBI:18420"/>
    </cofactor>
</comment>
<dbReference type="InterPro" id="IPR031167">
    <property type="entry name" value="G_OBG"/>
</dbReference>
<protein>
    <submittedName>
        <fullName evidence="8">Redox-regulated ATPase YchF</fullName>
    </submittedName>
</protein>
<dbReference type="GO" id="GO:0005737">
    <property type="term" value="C:cytoplasm"/>
    <property type="evidence" value="ECO:0007669"/>
    <property type="project" value="TreeGrafter"/>
</dbReference>
<keyword evidence="2" id="KW-0479">Metal-binding</keyword>
<feature type="domain" description="TGS" evidence="7">
    <location>
        <begin position="264"/>
        <end position="347"/>
    </location>
</feature>
<gene>
    <name evidence="8" type="primary">ychF</name>
    <name evidence="8" type="ORF">ENI13_01885</name>
</gene>
<dbReference type="GO" id="GO:0046872">
    <property type="term" value="F:metal ion binding"/>
    <property type="evidence" value="ECO:0007669"/>
    <property type="project" value="UniProtKB-KW"/>
</dbReference>
<dbReference type="GO" id="GO:0016887">
    <property type="term" value="F:ATP hydrolysis activity"/>
    <property type="evidence" value="ECO:0007669"/>
    <property type="project" value="InterPro"/>
</dbReference>
<dbReference type="Gene3D" id="3.40.50.300">
    <property type="entry name" value="P-loop containing nucleotide triphosphate hydrolases"/>
    <property type="match status" value="1"/>
</dbReference>
<dbReference type="GO" id="GO:0005524">
    <property type="term" value="F:ATP binding"/>
    <property type="evidence" value="ECO:0007669"/>
    <property type="project" value="UniProtKB-KW"/>
</dbReference>
<evidence type="ECO:0000256" key="4">
    <source>
        <dbReference type="ARBA" id="ARBA00022840"/>
    </source>
</evidence>
<dbReference type="AlphaFoldDB" id="A0A7C1NJW5"/>
<dbReference type="InterPro" id="IPR023192">
    <property type="entry name" value="TGS-like_dom_sf"/>
</dbReference>
<keyword evidence="4" id="KW-0067">ATP-binding</keyword>
<evidence type="ECO:0000256" key="3">
    <source>
        <dbReference type="ARBA" id="ARBA00022741"/>
    </source>
</evidence>
<dbReference type="Proteomes" id="UP000885695">
    <property type="component" value="Unassembled WGS sequence"/>
</dbReference>
<evidence type="ECO:0000313" key="8">
    <source>
        <dbReference type="EMBL" id="HEB13710.1"/>
    </source>
</evidence>
<dbReference type="Pfam" id="PF06071">
    <property type="entry name" value="YchF-GTPase_C"/>
    <property type="match status" value="1"/>
</dbReference>
<dbReference type="InterPro" id="IPR012676">
    <property type="entry name" value="TGS-like"/>
</dbReference>
<dbReference type="PROSITE" id="PS51710">
    <property type="entry name" value="G_OBG"/>
    <property type="match status" value="1"/>
</dbReference>
<dbReference type="CDD" id="cd04867">
    <property type="entry name" value="TGS_YchF_OLA1"/>
    <property type="match status" value="1"/>
</dbReference>
<evidence type="ECO:0000259" key="6">
    <source>
        <dbReference type="PROSITE" id="PS51710"/>
    </source>
</evidence>
<sequence>PNVGKSTLFNALTKNQVPAENYPFNTIEPNVGVVPVSDERLEKLAEVEKPEKIVPAVIKFVDIAGLVKGAHKGEGLGNQFLASIREVDAIVHVVRAFQSSDVTHVEGRIDPKDDVEIIETELVLKDLETVEKKLKKIERDRGIEDEIKEWIKGLFEHLGEGKLTFGYNQELRIKNEELGKLRQELSLLTDKPVIHLINEAQEKHSDSESEYRGAFGGETLMLDVKLESELSELNDTEKEEYLKELGMKESGFEQLTRLAYKTLGLISFFTSGPKEVRAWTVKKGALAPQAAGVIHTDFEKNFIAADVVSYSDFVKYGGWEGARDKGKVGLEGKEYVVRDGDVVLFRHGN</sequence>
<dbReference type="PANTHER" id="PTHR23305">
    <property type="entry name" value="OBG GTPASE FAMILY"/>
    <property type="match status" value="1"/>
</dbReference>
<keyword evidence="3" id="KW-0547">Nucleotide-binding</keyword>
<dbReference type="InterPro" id="IPR006073">
    <property type="entry name" value="GTP-bd"/>
</dbReference>
<organism evidence="8">
    <name type="scientific">candidate division CPR3 bacterium</name>
    <dbReference type="NCBI Taxonomy" id="2268181"/>
    <lineage>
        <taxon>Bacteria</taxon>
        <taxon>Bacteria division CPR3</taxon>
    </lineage>
</organism>
<dbReference type="PRINTS" id="PR00326">
    <property type="entry name" value="GTP1OBG"/>
</dbReference>
<dbReference type="CDD" id="cd01900">
    <property type="entry name" value="YchF"/>
    <property type="match status" value="1"/>
</dbReference>
<dbReference type="InterPro" id="IPR004095">
    <property type="entry name" value="TGS"/>
</dbReference>
<evidence type="ECO:0000256" key="2">
    <source>
        <dbReference type="ARBA" id="ARBA00022723"/>
    </source>
</evidence>
<dbReference type="FunFam" id="3.10.20.30:FF:000001">
    <property type="entry name" value="Ribosome-binding ATPase YchF"/>
    <property type="match status" value="1"/>
</dbReference>
<dbReference type="Gene3D" id="3.10.20.30">
    <property type="match status" value="1"/>
</dbReference>
<dbReference type="PIRSF" id="PIRSF006641">
    <property type="entry name" value="CHP00092"/>
    <property type="match status" value="1"/>
</dbReference>
<reference evidence="8" key="1">
    <citation type="journal article" date="2020" name="mSystems">
        <title>Genome- and Community-Level Interaction Insights into Carbon Utilization and Element Cycling Functions of Hydrothermarchaeota in Hydrothermal Sediment.</title>
        <authorList>
            <person name="Zhou Z."/>
            <person name="Liu Y."/>
            <person name="Xu W."/>
            <person name="Pan J."/>
            <person name="Luo Z.H."/>
            <person name="Li M."/>
        </authorList>
    </citation>
    <scope>NUCLEOTIDE SEQUENCE [LARGE SCALE GENOMIC DNA]</scope>
    <source>
        <strain evidence="8">HyVt-369</strain>
    </source>
</reference>
<proteinExistence type="inferred from homology"/>
<feature type="domain" description="OBG-type G" evidence="6">
    <location>
        <begin position="1"/>
        <end position="264"/>
    </location>
</feature>
<evidence type="ECO:0000256" key="5">
    <source>
        <dbReference type="ARBA" id="ARBA00022842"/>
    </source>
</evidence>
<dbReference type="InterPro" id="IPR041706">
    <property type="entry name" value="YchF_N"/>
</dbReference>
<dbReference type="InterPro" id="IPR012675">
    <property type="entry name" value="Beta-grasp_dom_sf"/>
</dbReference>
<dbReference type="HAMAP" id="MF_00944">
    <property type="entry name" value="YchF_OLA1_ATPase"/>
    <property type="match status" value="1"/>
</dbReference>
<evidence type="ECO:0000256" key="1">
    <source>
        <dbReference type="ARBA" id="ARBA00001946"/>
    </source>
</evidence>
<dbReference type="PROSITE" id="PS51880">
    <property type="entry name" value="TGS"/>
    <property type="match status" value="1"/>
</dbReference>
<evidence type="ECO:0000259" key="7">
    <source>
        <dbReference type="PROSITE" id="PS51880"/>
    </source>
</evidence>
<feature type="non-terminal residue" evidence="8">
    <location>
        <position position="1"/>
    </location>
</feature>
<dbReference type="InterPro" id="IPR027417">
    <property type="entry name" value="P-loop_NTPase"/>
</dbReference>
<dbReference type="NCBIfam" id="TIGR00092">
    <property type="entry name" value="redox-regulated ATPase YchF"/>
    <property type="match status" value="1"/>
</dbReference>
<dbReference type="GO" id="GO:0005525">
    <property type="term" value="F:GTP binding"/>
    <property type="evidence" value="ECO:0007669"/>
    <property type="project" value="InterPro"/>
</dbReference>
<dbReference type="Pfam" id="PF01926">
    <property type="entry name" value="MMR_HSR1"/>
    <property type="match status" value="1"/>
</dbReference>
<comment type="caution">
    <text evidence="8">The sequence shown here is derived from an EMBL/GenBank/DDBJ whole genome shotgun (WGS) entry which is preliminary data.</text>
</comment>
<keyword evidence="5" id="KW-0460">Magnesium</keyword>
<dbReference type="InterPro" id="IPR013029">
    <property type="entry name" value="YchF_C"/>
</dbReference>
<name>A0A7C1NJW5_UNCC3</name>
<dbReference type="SUPFAM" id="SSF52540">
    <property type="entry name" value="P-loop containing nucleoside triphosphate hydrolases"/>
    <property type="match status" value="1"/>
</dbReference>
<dbReference type="PANTHER" id="PTHR23305:SF18">
    <property type="entry name" value="OBG-TYPE G DOMAIN-CONTAINING PROTEIN"/>
    <property type="match status" value="1"/>
</dbReference>
<dbReference type="Gene3D" id="1.10.150.300">
    <property type="entry name" value="TGS-like domain"/>
    <property type="match status" value="1"/>
</dbReference>